<dbReference type="AlphaFoldDB" id="A0A2I0V7K4"/>
<gene>
    <name evidence="2" type="ORF">MA16_Dca012717</name>
</gene>
<evidence type="ECO:0000313" key="2">
    <source>
        <dbReference type="EMBL" id="PKU59389.1"/>
    </source>
</evidence>
<evidence type="ECO:0000256" key="1">
    <source>
        <dbReference type="SAM" id="MobiDB-lite"/>
    </source>
</evidence>
<dbReference type="Proteomes" id="UP000233837">
    <property type="component" value="Unassembled WGS sequence"/>
</dbReference>
<evidence type="ECO:0000313" key="3">
    <source>
        <dbReference type="Proteomes" id="UP000233837"/>
    </source>
</evidence>
<feature type="region of interest" description="Disordered" evidence="1">
    <location>
        <begin position="1"/>
        <end position="20"/>
    </location>
</feature>
<organism evidence="2 3">
    <name type="scientific">Dendrobium catenatum</name>
    <dbReference type="NCBI Taxonomy" id="906689"/>
    <lineage>
        <taxon>Eukaryota</taxon>
        <taxon>Viridiplantae</taxon>
        <taxon>Streptophyta</taxon>
        <taxon>Embryophyta</taxon>
        <taxon>Tracheophyta</taxon>
        <taxon>Spermatophyta</taxon>
        <taxon>Magnoliopsida</taxon>
        <taxon>Liliopsida</taxon>
        <taxon>Asparagales</taxon>
        <taxon>Orchidaceae</taxon>
        <taxon>Epidendroideae</taxon>
        <taxon>Malaxideae</taxon>
        <taxon>Dendrobiinae</taxon>
        <taxon>Dendrobium</taxon>
    </lineage>
</organism>
<dbReference type="EMBL" id="KZ504112">
    <property type="protein sequence ID" value="PKU59389.1"/>
    <property type="molecule type" value="Genomic_DNA"/>
</dbReference>
<accession>A0A2I0V7K4</accession>
<reference evidence="2 3" key="1">
    <citation type="journal article" date="2016" name="Sci. Rep.">
        <title>The Dendrobium catenatum Lindl. genome sequence provides insights into polysaccharide synthase, floral development and adaptive evolution.</title>
        <authorList>
            <person name="Zhang G.Q."/>
            <person name="Xu Q."/>
            <person name="Bian C."/>
            <person name="Tsai W.C."/>
            <person name="Yeh C.M."/>
            <person name="Liu K.W."/>
            <person name="Yoshida K."/>
            <person name="Zhang L.S."/>
            <person name="Chang S.B."/>
            <person name="Chen F."/>
            <person name="Shi Y."/>
            <person name="Su Y.Y."/>
            <person name="Zhang Y.Q."/>
            <person name="Chen L.J."/>
            <person name="Yin Y."/>
            <person name="Lin M."/>
            <person name="Huang H."/>
            <person name="Deng H."/>
            <person name="Wang Z.W."/>
            <person name="Zhu S.L."/>
            <person name="Zhao X."/>
            <person name="Deng C."/>
            <person name="Niu S.C."/>
            <person name="Huang J."/>
            <person name="Wang M."/>
            <person name="Liu G.H."/>
            <person name="Yang H.J."/>
            <person name="Xiao X.J."/>
            <person name="Hsiao Y.Y."/>
            <person name="Wu W.L."/>
            <person name="Chen Y.Y."/>
            <person name="Mitsuda N."/>
            <person name="Ohme-Takagi M."/>
            <person name="Luo Y.B."/>
            <person name="Van de Peer Y."/>
            <person name="Liu Z.J."/>
        </authorList>
    </citation>
    <scope>NUCLEOTIDE SEQUENCE [LARGE SCALE GENOMIC DNA]</scope>
    <source>
        <tissue evidence="2">The whole plant</tissue>
    </source>
</reference>
<sequence length="88" mass="9373">MRIPRPCNLRPPTTPEKGVYGSSVPVAKKAVTSPRAGTYEYPGLVVGAAPGSLPTTLEKSVYRRFFGAPRTPRIGFRTEGLSPTLSGV</sequence>
<reference evidence="2 3" key="2">
    <citation type="journal article" date="2017" name="Nature">
        <title>The Apostasia genome and the evolution of orchids.</title>
        <authorList>
            <person name="Zhang G.Q."/>
            <person name="Liu K.W."/>
            <person name="Li Z."/>
            <person name="Lohaus R."/>
            <person name="Hsiao Y.Y."/>
            <person name="Niu S.C."/>
            <person name="Wang J.Y."/>
            <person name="Lin Y.C."/>
            <person name="Xu Q."/>
            <person name="Chen L.J."/>
            <person name="Yoshida K."/>
            <person name="Fujiwara S."/>
            <person name="Wang Z.W."/>
            <person name="Zhang Y.Q."/>
            <person name="Mitsuda N."/>
            <person name="Wang M."/>
            <person name="Liu G.H."/>
            <person name="Pecoraro L."/>
            <person name="Huang H.X."/>
            <person name="Xiao X.J."/>
            <person name="Lin M."/>
            <person name="Wu X.Y."/>
            <person name="Wu W.L."/>
            <person name="Chen Y.Y."/>
            <person name="Chang S.B."/>
            <person name="Sakamoto S."/>
            <person name="Ohme-Takagi M."/>
            <person name="Yagi M."/>
            <person name="Zeng S.J."/>
            <person name="Shen C.Y."/>
            <person name="Yeh C.M."/>
            <person name="Luo Y.B."/>
            <person name="Tsai W.C."/>
            <person name="Van de Peer Y."/>
            <person name="Liu Z.J."/>
        </authorList>
    </citation>
    <scope>NUCLEOTIDE SEQUENCE [LARGE SCALE GENOMIC DNA]</scope>
    <source>
        <tissue evidence="2">The whole plant</tissue>
    </source>
</reference>
<proteinExistence type="predicted"/>
<name>A0A2I0V7K4_9ASPA</name>
<keyword evidence="3" id="KW-1185">Reference proteome</keyword>
<protein>
    <submittedName>
        <fullName evidence="2">Uncharacterized protein</fullName>
    </submittedName>
</protein>